<dbReference type="NCBIfam" id="TIGR02727">
    <property type="entry name" value="MTHFS_bact"/>
    <property type="match status" value="1"/>
</dbReference>
<feature type="region of interest" description="Disordered" evidence="6">
    <location>
        <begin position="1"/>
        <end position="36"/>
    </location>
</feature>
<dbReference type="InterPro" id="IPR024185">
    <property type="entry name" value="FTHF_cligase-like_sf"/>
</dbReference>
<keyword evidence="7" id="KW-0436">Ligase</keyword>
<dbReference type="GO" id="GO:0035999">
    <property type="term" value="P:tetrahydrofolate interconversion"/>
    <property type="evidence" value="ECO:0007669"/>
    <property type="project" value="TreeGrafter"/>
</dbReference>
<organism evidence="7 8">
    <name type="scientific">Barrientosiimonas humi</name>
    <dbReference type="NCBI Taxonomy" id="999931"/>
    <lineage>
        <taxon>Bacteria</taxon>
        <taxon>Bacillati</taxon>
        <taxon>Actinomycetota</taxon>
        <taxon>Actinomycetes</taxon>
        <taxon>Micrococcales</taxon>
        <taxon>Dermacoccaceae</taxon>
        <taxon>Barrientosiimonas</taxon>
    </lineage>
</organism>
<reference evidence="7 8" key="1">
    <citation type="submission" date="2019-06" db="EMBL/GenBank/DDBJ databases">
        <title>Sequencing the genomes of 1000 actinobacteria strains.</title>
        <authorList>
            <person name="Klenk H.-P."/>
        </authorList>
    </citation>
    <scope>NUCLEOTIDE SEQUENCE [LARGE SCALE GENOMIC DNA]</scope>
    <source>
        <strain evidence="7 8">DSM 24617</strain>
    </source>
</reference>
<dbReference type="GO" id="GO:0030272">
    <property type="term" value="F:5-formyltetrahydrofolate cyclo-ligase activity"/>
    <property type="evidence" value="ECO:0007669"/>
    <property type="project" value="UniProtKB-EC"/>
</dbReference>
<feature type="binding site" evidence="4">
    <location>
        <begin position="15"/>
        <end position="19"/>
    </location>
    <ligand>
        <name>ATP</name>
        <dbReference type="ChEBI" id="CHEBI:30616"/>
    </ligand>
</feature>
<evidence type="ECO:0000256" key="2">
    <source>
        <dbReference type="ARBA" id="ARBA00022741"/>
    </source>
</evidence>
<evidence type="ECO:0000313" key="8">
    <source>
        <dbReference type="Proteomes" id="UP000318336"/>
    </source>
</evidence>
<proteinExistence type="inferred from homology"/>
<dbReference type="EC" id="6.3.3.2" evidence="5"/>
<evidence type="ECO:0000256" key="6">
    <source>
        <dbReference type="SAM" id="MobiDB-lite"/>
    </source>
</evidence>
<dbReference type="EMBL" id="VFOK01000001">
    <property type="protein sequence ID" value="TQL34317.1"/>
    <property type="molecule type" value="Genomic_DNA"/>
</dbReference>
<sequence>MPPTPHLPDDKPAARRELRARRAARRAATGPDERAAQAAAITGHLAPVLDRLPAGARVTSFASLPSEPPTDHLNPDVRRRGLDLLLPLLLPDKDLDWQRAPGGEPGAAEPLGVDAVAAAALVVLPALAVDRTGMRLGQGGGSYDRALARVPAGTPLVAVVHDDELVGSVPADPHDRAVDAVVTPAYGLIVLRPGPGADVLRR</sequence>
<evidence type="ECO:0000256" key="1">
    <source>
        <dbReference type="ARBA" id="ARBA00010638"/>
    </source>
</evidence>
<dbReference type="GO" id="GO:0046872">
    <property type="term" value="F:metal ion binding"/>
    <property type="evidence" value="ECO:0007669"/>
    <property type="project" value="UniProtKB-KW"/>
</dbReference>
<comment type="catalytic activity">
    <reaction evidence="5">
        <text>(6S)-5-formyl-5,6,7,8-tetrahydrofolate + ATP = (6R)-5,10-methenyltetrahydrofolate + ADP + phosphate</text>
        <dbReference type="Rhea" id="RHEA:10488"/>
        <dbReference type="ChEBI" id="CHEBI:30616"/>
        <dbReference type="ChEBI" id="CHEBI:43474"/>
        <dbReference type="ChEBI" id="CHEBI:57455"/>
        <dbReference type="ChEBI" id="CHEBI:57457"/>
        <dbReference type="ChEBI" id="CHEBI:456216"/>
        <dbReference type="EC" id="6.3.3.2"/>
    </reaction>
</comment>
<keyword evidence="5" id="KW-0460">Magnesium</keyword>
<dbReference type="Pfam" id="PF01812">
    <property type="entry name" value="5-FTHF_cyc-lig"/>
    <property type="match status" value="1"/>
</dbReference>
<dbReference type="Gene3D" id="3.40.50.10420">
    <property type="entry name" value="NagB/RpiA/CoA transferase-like"/>
    <property type="match status" value="1"/>
</dbReference>
<dbReference type="SUPFAM" id="SSF100950">
    <property type="entry name" value="NagB/RpiA/CoA transferase-like"/>
    <property type="match status" value="1"/>
</dbReference>
<keyword evidence="5" id="KW-0479">Metal-binding</keyword>
<keyword evidence="2 4" id="KW-0547">Nucleotide-binding</keyword>
<dbReference type="InterPro" id="IPR002698">
    <property type="entry name" value="FTHF_cligase"/>
</dbReference>
<evidence type="ECO:0000313" key="7">
    <source>
        <dbReference type="EMBL" id="TQL34317.1"/>
    </source>
</evidence>
<evidence type="ECO:0000256" key="5">
    <source>
        <dbReference type="RuleBase" id="RU361279"/>
    </source>
</evidence>
<feature type="binding site" evidence="4">
    <location>
        <begin position="135"/>
        <end position="143"/>
    </location>
    <ligand>
        <name>ATP</name>
        <dbReference type="ChEBI" id="CHEBI:30616"/>
    </ligand>
</feature>
<dbReference type="InterPro" id="IPR037171">
    <property type="entry name" value="NagB/RpiA_transferase-like"/>
</dbReference>
<dbReference type="PANTHER" id="PTHR23407">
    <property type="entry name" value="ATPASE INHIBITOR/5-FORMYLTETRAHYDROFOLATE CYCLO-LIGASE"/>
    <property type="match status" value="1"/>
</dbReference>
<comment type="similarity">
    <text evidence="1 5">Belongs to the 5-formyltetrahydrofolate cyclo-ligase family.</text>
</comment>
<dbReference type="GO" id="GO:0009396">
    <property type="term" value="P:folic acid-containing compound biosynthetic process"/>
    <property type="evidence" value="ECO:0007669"/>
    <property type="project" value="TreeGrafter"/>
</dbReference>
<evidence type="ECO:0000256" key="3">
    <source>
        <dbReference type="ARBA" id="ARBA00022840"/>
    </source>
</evidence>
<keyword evidence="3 4" id="KW-0067">ATP-binding</keyword>
<comment type="cofactor">
    <cofactor evidence="5">
        <name>Mg(2+)</name>
        <dbReference type="ChEBI" id="CHEBI:18420"/>
    </cofactor>
</comment>
<accession>A0A542XER4</accession>
<dbReference type="AlphaFoldDB" id="A0A542XER4"/>
<keyword evidence="8" id="KW-1185">Reference proteome</keyword>
<dbReference type="RefSeq" id="WP_211344598.1">
    <property type="nucleotide sequence ID" value="NZ_CAJTBP010000001.1"/>
</dbReference>
<dbReference type="GO" id="GO:0005524">
    <property type="term" value="F:ATP binding"/>
    <property type="evidence" value="ECO:0007669"/>
    <property type="project" value="UniProtKB-KW"/>
</dbReference>
<name>A0A542XER4_9MICO</name>
<gene>
    <name evidence="7" type="ORF">FB554_2483</name>
</gene>
<dbReference type="PIRSF" id="PIRSF006806">
    <property type="entry name" value="FTHF_cligase"/>
    <property type="match status" value="1"/>
</dbReference>
<comment type="caution">
    <text evidence="7">The sequence shown here is derived from an EMBL/GenBank/DDBJ whole genome shotgun (WGS) entry which is preliminary data.</text>
</comment>
<dbReference type="PANTHER" id="PTHR23407:SF1">
    <property type="entry name" value="5-FORMYLTETRAHYDROFOLATE CYCLO-LIGASE"/>
    <property type="match status" value="1"/>
</dbReference>
<evidence type="ECO:0000256" key="4">
    <source>
        <dbReference type="PIRSR" id="PIRSR006806-1"/>
    </source>
</evidence>
<dbReference type="Proteomes" id="UP000318336">
    <property type="component" value="Unassembled WGS sequence"/>
</dbReference>
<feature type="compositionally biased region" description="Basic and acidic residues" evidence="6">
    <location>
        <begin position="7"/>
        <end position="17"/>
    </location>
</feature>
<protein>
    <recommendedName>
        <fullName evidence="5">5-formyltetrahydrofolate cyclo-ligase</fullName>
        <ecNumber evidence="5">6.3.3.2</ecNumber>
    </recommendedName>
</protein>
<feature type="binding site" evidence="4">
    <location>
        <position position="67"/>
    </location>
    <ligand>
        <name>substrate</name>
    </ligand>
</feature>